<dbReference type="SUPFAM" id="SSF103473">
    <property type="entry name" value="MFS general substrate transporter"/>
    <property type="match status" value="1"/>
</dbReference>
<evidence type="ECO:0000313" key="8">
    <source>
        <dbReference type="Proteomes" id="UP000051568"/>
    </source>
</evidence>
<gene>
    <name evidence="7" type="ORF">IV80_GL001129</name>
</gene>
<keyword evidence="8" id="KW-1185">Reference proteome</keyword>
<name>A0A0R2IPR7_9LACO</name>
<evidence type="ECO:0000256" key="1">
    <source>
        <dbReference type="ARBA" id="ARBA00004651"/>
    </source>
</evidence>
<dbReference type="Gene3D" id="1.20.1250.20">
    <property type="entry name" value="MFS general substrate transporter like domains"/>
    <property type="match status" value="1"/>
</dbReference>
<evidence type="ECO:0000313" key="7">
    <source>
        <dbReference type="EMBL" id="KRN67039.1"/>
    </source>
</evidence>
<feature type="transmembrane region" description="Helical" evidence="6">
    <location>
        <begin position="310"/>
        <end position="331"/>
    </location>
</feature>
<protein>
    <submittedName>
        <fullName evidence="7">Macrolide-efflux protein</fullName>
    </submittedName>
</protein>
<comment type="caution">
    <text evidence="7">The sequence shown here is derived from an EMBL/GenBank/DDBJ whole genome shotgun (WGS) entry which is preliminary data.</text>
</comment>
<dbReference type="PATRIC" id="fig|319652.3.peg.1140"/>
<dbReference type="PANTHER" id="PTHR23513">
    <property type="entry name" value="INTEGRAL MEMBRANE EFFLUX PROTEIN-RELATED"/>
    <property type="match status" value="1"/>
</dbReference>
<keyword evidence="3 6" id="KW-0812">Transmembrane</keyword>
<evidence type="ECO:0000256" key="2">
    <source>
        <dbReference type="ARBA" id="ARBA00022475"/>
    </source>
</evidence>
<proteinExistence type="predicted"/>
<dbReference type="Pfam" id="PF07690">
    <property type="entry name" value="MFS_1"/>
    <property type="match status" value="1"/>
</dbReference>
<dbReference type="Proteomes" id="UP000051568">
    <property type="component" value="Unassembled WGS sequence"/>
</dbReference>
<feature type="transmembrane region" description="Helical" evidence="6">
    <location>
        <begin position="253"/>
        <end position="274"/>
    </location>
</feature>
<feature type="transmembrane region" description="Helical" evidence="6">
    <location>
        <begin position="101"/>
        <end position="119"/>
    </location>
</feature>
<feature type="transmembrane region" description="Helical" evidence="6">
    <location>
        <begin position="76"/>
        <end position="95"/>
    </location>
</feature>
<feature type="transmembrane region" description="Helical" evidence="6">
    <location>
        <begin position="286"/>
        <end position="304"/>
    </location>
</feature>
<evidence type="ECO:0000256" key="5">
    <source>
        <dbReference type="ARBA" id="ARBA00023136"/>
    </source>
</evidence>
<comment type="subcellular location">
    <subcellularLocation>
        <location evidence="1">Cell membrane</location>
        <topology evidence="1">Multi-pass membrane protein</topology>
    </subcellularLocation>
</comment>
<dbReference type="AlphaFoldDB" id="A0A0R2IPR7"/>
<feature type="transmembrane region" description="Helical" evidence="6">
    <location>
        <begin position="351"/>
        <end position="369"/>
    </location>
</feature>
<dbReference type="EMBL" id="JQBR01000003">
    <property type="protein sequence ID" value="KRN67039.1"/>
    <property type="molecule type" value="Genomic_DNA"/>
</dbReference>
<dbReference type="InterPro" id="IPR036259">
    <property type="entry name" value="MFS_trans_sf"/>
</dbReference>
<evidence type="ECO:0000256" key="6">
    <source>
        <dbReference type="SAM" id="Phobius"/>
    </source>
</evidence>
<feature type="transmembrane region" description="Helical" evidence="6">
    <location>
        <begin position="211"/>
        <end position="233"/>
    </location>
</feature>
<sequence length="400" mass="43979">MNNVKFKFSDFNKLWFSFLKSSIGDWLYKLALPLIVLAKTGSAYHAATIYGISFIPWIFFSLIGGSIADTFNKKRILFLGNVVSGILTVLLALFVKQTNLIMWQLYLIVFFLSSIDPLIHPTFQSILPQLTESTELITANAKIQTVDNTLSIVGPLLGGTVIVLFSGVNALWVDAITFFMAAFFITKISIKTPSRGTLSLKKLIKSIKEGASYSFGQKVIFSGSVMFFFSNFALNMFEANFMYYMTRQLKLSVFDASMAMTLAGIGSLTAGFVTPKISRYFSSGRILSVSTMLAGLFTIFLFITNSAWSVGLVLGLISFFGTINVITYFTLRQRTVPSNILGRIVSVTRMVSYASIPIGSWLSGYLISIGTTMKVIVILAGIIRLLAGAGAWLSPLGKEK</sequence>
<dbReference type="PANTHER" id="PTHR23513:SF6">
    <property type="entry name" value="MAJOR FACILITATOR SUPERFAMILY ASSOCIATED DOMAIN-CONTAINING PROTEIN"/>
    <property type="match status" value="1"/>
</dbReference>
<dbReference type="GO" id="GO:0022857">
    <property type="term" value="F:transmembrane transporter activity"/>
    <property type="evidence" value="ECO:0007669"/>
    <property type="project" value="InterPro"/>
</dbReference>
<dbReference type="InterPro" id="IPR011701">
    <property type="entry name" value="MFS"/>
</dbReference>
<feature type="transmembrane region" description="Helical" evidence="6">
    <location>
        <begin position="43"/>
        <end position="64"/>
    </location>
</feature>
<keyword evidence="2" id="KW-1003">Cell membrane</keyword>
<dbReference type="GO" id="GO:0005886">
    <property type="term" value="C:plasma membrane"/>
    <property type="evidence" value="ECO:0007669"/>
    <property type="project" value="UniProtKB-SubCell"/>
</dbReference>
<organism evidence="7 8">
    <name type="scientific">Pediococcus cellicola</name>
    <dbReference type="NCBI Taxonomy" id="319652"/>
    <lineage>
        <taxon>Bacteria</taxon>
        <taxon>Bacillati</taxon>
        <taxon>Bacillota</taxon>
        <taxon>Bacilli</taxon>
        <taxon>Lactobacillales</taxon>
        <taxon>Lactobacillaceae</taxon>
        <taxon>Pediococcus</taxon>
    </lineage>
</organism>
<keyword evidence="5 6" id="KW-0472">Membrane</keyword>
<feature type="transmembrane region" description="Helical" evidence="6">
    <location>
        <begin position="146"/>
        <end position="165"/>
    </location>
</feature>
<keyword evidence="4 6" id="KW-1133">Transmembrane helix</keyword>
<accession>A0A0R2IPR7</accession>
<reference evidence="7 8" key="1">
    <citation type="journal article" date="2015" name="Genome Announc.">
        <title>Expanding the biotechnology potential of lactobacilli through comparative genomics of 213 strains and associated genera.</title>
        <authorList>
            <person name="Sun Z."/>
            <person name="Harris H.M."/>
            <person name="McCann A."/>
            <person name="Guo C."/>
            <person name="Argimon S."/>
            <person name="Zhang W."/>
            <person name="Yang X."/>
            <person name="Jeffery I.B."/>
            <person name="Cooney J.C."/>
            <person name="Kagawa T.F."/>
            <person name="Liu W."/>
            <person name="Song Y."/>
            <person name="Salvetti E."/>
            <person name="Wrobel A."/>
            <person name="Rasinkangas P."/>
            <person name="Parkhill J."/>
            <person name="Rea M.C."/>
            <person name="O'Sullivan O."/>
            <person name="Ritari J."/>
            <person name="Douillard F.P."/>
            <person name="Paul Ross R."/>
            <person name="Yang R."/>
            <person name="Briner A.E."/>
            <person name="Felis G.E."/>
            <person name="de Vos W.M."/>
            <person name="Barrangou R."/>
            <person name="Klaenhammer T.R."/>
            <person name="Caufield P.W."/>
            <person name="Cui Y."/>
            <person name="Zhang H."/>
            <person name="O'Toole P.W."/>
        </authorList>
    </citation>
    <scope>NUCLEOTIDE SEQUENCE [LARGE SCALE GENOMIC DNA]</scope>
    <source>
        <strain evidence="7 8">DSM 17757</strain>
    </source>
</reference>
<feature type="transmembrane region" description="Helical" evidence="6">
    <location>
        <begin position="375"/>
        <end position="394"/>
    </location>
</feature>
<evidence type="ECO:0000256" key="4">
    <source>
        <dbReference type="ARBA" id="ARBA00022989"/>
    </source>
</evidence>
<dbReference type="CDD" id="cd06173">
    <property type="entry name" value="MFS_MefA_like"/>
    <property type="match status" value="1"/>
</dbReference>
<evidence type="ECO:0000256" key="3">
    <source>
        <dbReference type="ARBA" id="ARBA00022692"/>
    </source>
</evidence>
<dbReference type="STRING" id="319652.IV80_GL001129"/>